<dbReference type="EMBL" id="JBBWWR010000006">
    <property type="protein sequence ID" value="KAK8965148.1"/>
    <property type="molecule type" value="Genomic_DNA"/>
</dbReference>
<organism evidence="2 3">
    <name type="scientific">Platanthera guangdongensis</name>
    <dbReference type="NCBI Taxonomy" id="2320717"/>
    <lineage>
        <taxon>Eukaryota</taxon>
        <taxon>Viridiplantae</taxon>
        <taxon>Streptophyta</taxon>
        <taxon>Embryophyta</taxon>
        <taxon>Tracheophyta</taxon>
        <taxon>Spermatophyta</taxon>
        <taxon>Magnoliopsida</taxon>
        <taxon>Liliopsida</taxon>
        <taxon>Asparagales</taxon>
        <taxon>Orchidaceae</taxon>
        <taxon>Orchidoideae</taxon>
        <taxon>Orchideae</taxon>
        <taxon>Orchidinae</taxon>
        <taxon>Platanthera</taxon>
    </lineage>
</organism>
<comment type="caution">
    <text evidence="2">The sequence shown here is derived from an EMBL/GenBank/DDBJ whole genome shotgun (WGS) entry which is preliminary data.</text>
</comment>
<proteinExistence type="predicted"/>
<name>A0ABR2MMF1_9ASPA</name>
<protein>
    <submittedName>
        <fullName evidence="2">Uncharacterized protein</fullName>
    </submittedName>
</protein>
<evidence type="ECO:0000313" key="3">
    <source>
        <dbReference type="Proteomes" id="UP001412067"/>
    </source>
</evidence>
<keyword evidence="3" id="KW-1185">Reference proteome</keyword>
<evidence type="ECO:0000313" key="2">
    <source>
        <dbReference type="EMBL" id="KAK8965148.1"/>
    </source>
</evidence>
<feature type="region of interest" description="Disordered" evidence="1">
    <location>
        <begin position="1"/>
        <end position="35"/>
    </location>
</feature>
<sequence length="91" mass="10150">MTVRQVHRGCSDVQPHHHWRTPPPENNATTGEKPLSRLTTVRSSGMGSSLSLGFKDSLAFGLWECSSNVNCHQLAYNPCSFVWPQRCDLPV</sequence>
<gene>
    <name evidence="2" type="ORF">KSP40_PGU011350</name>
</gene>
<reference evidence="2 3" key="1">
    <citation type="journal article" date="2022" name="Nat. Plants">
        <title>Genomes of leafy and leafless Platanthera orchids illuminate the evolution of mycoheterotrophy.</title>
        <authorList>
            <person name="Li M.H."/>
            <person name="Liu K.W."/>
            <person name="Li Z."/>
            <person name="Lu H.C."/>
            <person name="Ye Q.L."/>
            <person name="Zhang D."/>
            <person name="Wang J.Y."/>
            <person name="Li Y.F."/>
            <person name="Zhong Z.M."/>
            <person name="Liu X."/>
            <person name="Yu X."/>
            <person name="Liu D.K."/>
            <person name="Tu X.D."/>
            <person name="Liu B."/>
            <person name="Hao Y."/>
            <person name="Liao X.Y."/>
            <person name="Jiang Y.T."/>
            <person name="Sun W.H."/>
            <person name="Chen J."/>
            <person name="Chen Y.Q."/>
            <person name="Ai Y."/>
            <person name="Zhai J.W."/>
            <person name="Wu S.S."/>
            <person name="Zhou Z."/>
            <person name="Hsiao Y.Y."/>
            <person name="Wu W.L."/>
            <person name="Chen Y.Y."/>
            <person name="Lin Y.F."/>
            <person name="Hsu J.L."/>
            <person name="Li C.Y."/>
            <person name="Wang Z.W."/>
            <person name="Zhao X."/>
            <person name="Zhong W.Y."/>
            <person name="Ma X.K."/>
            <person name="Ma L."/>
            <person name="Huang J."/>
            <person name="Chen G.Z."/>
            <person name="Huang M.Z."/>
            <person name="Huang L."/>
            <person name="Peng D.H."/>
            <person name="Luo Y.B."/>
            <person name="Zou S.Q."/>
            <person name="Chen S.P."/>
            <person name="Lan S."/>
            <person name="Tsai W.C."/>
            <person name="Van de Peer Y."/>
            <person name="Liu Z.J."/>
        </authorList>
    </citation>
    <scope>NUCLEOTIDE SEQUENCE [LARGE SCALE GENOMIC DNA]</scope>
    <source>
        <strain evidence="2">Lor288</strain>
    </source>
</reference>
<accession>A0ABR2MMF1</accession>
<evidence type="ECO:0000256" key="1">
    <source>
        <dbReference type="SAM" id="MobiDB-lite"/>
    </source>
</evidence>
<dbReference type="Proteomes" id="UP001412067">
    <property type="component" value="Unassembled WGS sequence"/>
</dbReference>